<dbReference type="Pfam" id="PF01610">
    <property type="entry name" value="DDE_Tnp_ISL3"/>
    <property type="match status" value="1"/>
</dbReference>
<evidence type="ECO:0000313" key="2">
    <source>
        <dbReference type="EMBL" id="PDV98491.1"/>
    </source>
</evidence>
<dbReference type="AlphaFoldDB" id="A0A2A6RDF8"/>
<organism evidence="2 3">
    <name type="scientific">Candidatus Viridilinea mediisalina</name>
    <dbReference type="NCBI Taxonomy" id="2024553"/>
    <lineage>
        <taxon>Bacteria</taxon>
        <taxon>Bacillati</taxon>
        <taxon>Chloroflexota</taxon>
        <taxon>Chloroflexia</taxon>
        <taxon>Chloroflexales</taxon>
        <taxon>Chloroflexineae</taxon>
        <taxon>Oscillochloridaceae</taxon>
        <taxon>Candidatus Viridilinea</taxon>
    </lineage>
</organism>
<name>A0A2A6RDF8_9CHLR</name>
<comment type="caution">
    <text evidence="2">The sequence shown here is derived from an EMBL/GenBank/DDBJ whole genome shotgun (WGS) entry which is preliminary data.</text>
</comment>
<gene>
    <name evidence="2" type="ORF">CJ255_21925</name>
</gene>
<evidence type="ECO:0000313" key="3">
    <source>
        <dbReference type="Proteomes" id="UP000220527"/>
    </source>
</evidence>
<accession>A0A2A6RDF8</accession>
<reference evidence="3" key="1">
    <citation type="submission" date="2017-08" db="EMBL/GenBank/DDBJ databases">
        <authorList>
            <person name="Grouzdev D.S."/>
            <person name="Gaisin V.A."/>
            <person name="Rysina M.S."/>
            <person name="Gorlenko V.M."/>
        </authorList>
    </citation>
    <scope>NUCLEOTIDE SEQUENCE [LARGE SCALE GENOMIC DNA]</scope>
    <source>
        <strain evidence="3">Kir15-3F</strain>
    </source>
</reference>
<dbReference type="RefSeq" id="WP_097646192.1">
    <property type="nucleotide sequence ID" value="NZ_NQWI01000270.1"/>
</dbReference>
<dbReference type="EMBL" id="NQWI01000270">
    <property type="protein sequence ID" value="PDV98491.1"/>
    <property type="molecule type" value="Genomic_DNA"/>
</dbReference>
<keyword evidence="3" id="KW-1185">Reference proteome</keyword>
<dbReference type="InterPro" id="IPR002560">
    <property type="entry name" value="Transposase_DDE"/>
</dbReference>
<sequence>MDKLQTNITPIAKALCIDPQKAWRWYRDVLSGFLDPEAQRSFHQHDLQIKEKGEAKAVRVPILSAEHLGPHMAIDEKQVGEEMHTILTNRDTGKVALLANTLKVNELSQIAANFGAKAFEVRTITRDLSNGYDWFCREAFPNAGHIADKFHIIKSLMEACQDVRVRYRQEILRDKRIKFEEHKQREKRRKGQCELEGKRYKERKFTYAQEKTPHGETPLELLARSRFLLFKYDSQWTHKQSQRARALFNIYPEIEKAYRLSCEFRDWYKKANVGRDPLQINLSINAWYRKVEQMDIDEMVNFKSLVERNETIIKRYFGKGETNAIAECINGKIKRFIMINQGTRDREFFYFRLRNYFS</sequence>
<feature type="domain" description="Transposase IS204/IS1001/IS1096/IS1165 DDE" evidence="1">
    <location>
        <begin position="73"/>
        <end position="352"/>
    </location>
</feature>
<dbReference type="PANTHER" id="PTHR33498">
    <property type="entry name" value="TRANSPOSASE FOR INSERTION SEQUENCE ELEMENT IS1557"/>
    <property type="match status" value="1"/>
</dbReference>
<evidence type="ECO:0000259" key="1">
    <source>
        <dbReference type="Pfam" id="PF01610"/>
    </source>
</evidence>
<proteinExistence type="predicted"/>
<protein>
    <recommendedName>
        <fullName evidence="1">Transposase IS204/IS1001/IS1096/IS1165 DDE domain-containing protein</fullName>
    </recommendedName>
</protein>
<dbReference type="PANTHER" id="PTHR33498:SF1">
    <property type="entry name" value="TRANSPOSASE FOR INSERTION SEQUENCE ELEMENT IS1557"/>
    <property type="match status" value="1"/>
</dbReference>
<dbReference type="OrthoDB" id="140629at2"/>
<dbReference type="InterPro" id="IPR047951">
    <property type="entry name" value="Transpos_ISL3"/>
</dbReference>
<dbReference type="Proteomes" id="UP000220527">
    <property type="component" value="Unassembled WGS sequence"/>
</dbReference>